<proteinExistence type="predicted"/>
<dbReference type="Proteomes" id="UP000183287">
    <property type="component" value="Unassembled WGS sequence"/>
</dbReference>
<protein>
    <submittedName>
        <fullName evidence="1">Uncharacterized protein</fullName>
    </submittedName>
</protein>
<name>A0A1I4Q8P1_9PROT</name>
<dbReference type="EMBL" id="FOUB01000025">
    <property type="protein sequence ID" value="SFM36156.1"/>
    <property type="molecule type" value="Genomic_DNA"/>
</dbReference>
<dbReference type="AlphaFoldDB" id="A0A1I4Q8P1"/>
<reference evidence="2" key="1">
    <citation type="submission" date="2016-10" db="EMBL/GenBank/DDBJ databases">
        <authorList>
            <person name="Varghese N."/>
            <person name="Submissions S."/>
        </authorList>
    </citation>
    <scope>NUCLEOTIDE SEQUENCE [LARGE SCALE GENOMIC DNA]</scope>
    <source>
        <strain evidence="2">Nm44</strain>
    </source>
</reference>
<gene>
    <name evidence="1" type="ORF">SAMN05421863_102523</name>
</gene>
<accession>A0A1I4Q8P1</accession>
<sequence>MTVKSEADKMIFHYIKKWVDAHANLPIRARWIVKTDVAPYWSNQAECIDPPFMEGFMFVDSKINEKVVQLYKETHDCVLGLSLFIFQTEPEAFLRLRLRLRI</sequence>
<organism evidence="1 2">
    <name type="scientific">Nitrosomonas communis</name>
    <dbReference type="NCBI Taxonomy" id="44574"/>
    <lineage>
        <taxon>Bacteria</taxon>
        <taxon>Pseudomonadati</taxon>
        <taxon>Pseudomonadota</taxon>
        <taxon>Betaproteobacteria</taxon>
        <taxon>Nitrosomonadales</taxon>
        <taxon>Nitrosomonadaceae</taxon>
        <taxon>Nitrosomonas</taxon>
    </lineage>
</organism>
<evidence type="ECO:0000313" key="1">
    <source>
        <dbReference type="EMBL" id="SFM36156.1"/>
    </source>
</evidence>
<evidence type="ECO:0000313" key="2">
    <source>
        <dbReference type="Proteomes" id="UP000183287"/>
    </source>
</evidence>
<keyword evidence="2" id="KW-1185">Reference proteome</keyword>